<dbReference type="Pfam" id="PF10609">
    <property type="entry name" value="ParA"/>
    <property type="match status" value="1"/>
</dbReference>
<dbReference type="GO" id="GO:0004713">
    <property type="term" value="F:protein tyrosine kinase activity"/>
    <property type="evidence" value="ECO:0007669"/>
    <property type="project" value="UniProtKB-KW"/>
</dbReference>
<evidence type="ECO:0000256" key="1">
    <source>
        <dbReference type="ARBA" id="ARBA00004651"/>
    </source>
</evidence>
<dbReference type="Gene3D" id="3.40.50.300">
    <property type="entry name" value="P-loop containing nucleotide triphosphate hydrolases"/>
    <property type="match status" value="1"/>
</dbReference>
<accession>A0A2U2MQ51</accession>
<comment type="caution">
    <text evidence="12">The sequence shown here is derived from an EMBL/GenBank/DDBJ whole genome shotgun (WGS) entry which is preliminary data.</text>
</comment>
<evidence type="ECO:0000256" key="2">
    <source>
        <dbReference type="ARBA" id="ARBA00006683"/>
    </source>
</evidence>
<evidence type="ECO:0000256" key="5">
    <source>
        <dbReference type="ARBA" id="ARBA00022741"/>
    </source>
</evidence>
<keyword evidence="4 10" id="KW-0812">Transmembrane</keyword>
<feature type="compositionally biased region" description="Low complexity" evidence="9">
    <location>
        <begin position="458"/>
        <end position="473"/>
    </location>
</feature>
<dbReference type="GO" id="GO:0005524">
    <property type="term" value="F:ATP binding"/>
    <property type="evidence" value="ECO:0007669"/>
    <property type="project" value="UniProtKB-KW"/>
</dbReference>
<keyword evidence="12" id="KW-0418">Kinase</keyword>
<evidence type="ECO:0000256" key="10">
    <source>
        <dbReference type="SAM" id="Phobius"/>
    </source>
</evidence>
<dbReference type="CDD" id="cd05387">
    <property type="entry name" value="BY-kinase"/>
    <property type="match status" value="1"/>
</dbReference>
<dbReference type="GO" id="GO:0005886">
    <property type="term" value="C:plasma membrane"/>
    <property type="evidence" value="ECO:0007669"/>
    <property type="project" value="UniProtKB-SubCell"/>
</dbReference>
<keyword evidence="12" id="KW-0829">Tyrosine-protein kinase</keyword>
<dbReference type="InterPro" id="IPR003856">
    <property type="entry name" value="LPS_length_determ_N"/>
</dbReference>
<evidence type="ECO:0000313" key="13">
    <source>
        <dbReference type="Proteomes" id="UP000245753"/>
    </source>
</evidence>
<feature type="domain" description="Polysaccharide chain length determinant N-terminal" evidence="11">
    <location>
        <begin position="2"/>
        <end position="90"/>
    </location>
</feature>
<dbReference type="OrthoDB" id="9812433at2"/>
<sequence>MNIFDLLNVLRKYLLLELAILVAVTGGITWAVKSETPVYTASTQVFVRLQTQSTDLGSVNSDSQAIQRQMSTYTSLVKTESVLQPVIDNLGLDMTTEELAANVAAAANGDTTLMTISANSSDPKEAAQIANEVATTLNNLIINNLYTDDGGKLTTPIKFSVVQKAYAPATPTSPNVKSGAFKGALAGFVLAVVVALALNFMDKKIRQVSDIQAYVKAPVIGNLPKNQLLAGSAPAIVAQPAGVIAEDIRRVAVNLSFVIPKDMVGGNLVVVSSGGPNEGKSTLAVNLAAAYAEKGEKVLLVDADLRKPSIGRYLGVNDAVGLTNLATGQVEADTAIQRYWKEGFHVLPSGAKSPNPSLLLGSKTMLALLERFSIEYDHVIVDTSPMDVANDAAIFAKEGARLVLVVGQNVATKKSLRGVAAELDMVDVPVMGVVVNYAEAGKRSKSKYYYYAADASQTGDADGDAGASGSKAGKPGKGHTHRKDAE</sequence>
<evidence type="ECO:0000256" key="4">
    <source>
        <dbReference type="ARBA" id="ARBA00022692"/>
    </source>
</evidence>
<comment type="subcellular location">
    <subcellularLocation>
        <location evidence="1">Cell membrane</location>
        <topology evidence="1">Multi-pass membrane protein</topology>
    </subcellularLocation>
</comment>
<dbReference type="SUPFAM" id="SSF52540">
    <property type="entry name" value="P-loop containing nucleoside triphosphate hydrolases"/>
    <property type="match status" value="1"/>
</dbReference>
<organism evidence="12 13">
    <name type="scientific">Bifidobacterium catulorum</name>
    <dbReference type="NCBI Taxonomy" id="1630173"/>
    <lineage>
        <taxon>Bacteria</taxon>
        <taxon>Bacillati</taxon>
        <taxon>Actinomycetota</taxon>
        <taxon>Actinomycetes</taxon>
        <taxon>Bifidobacteriales</taxon>
        <taxon>Bifidobacteriaceae</taxon>
        <taxon>Bifidobacterium</taxon>
    </lineage>
</organism>
<dbReference type="RefSeq" id="WP_109138141.1">
    <property type="nucleotide sequence ID" value="NZ_QFFN01000051.1"/>
</dbReference>
<dbReference type="InterPro" id="IPR050445">
    <property type="entry name" value="Bact_polysacc_biosynth/exp"/>
</dbReference>
<evidence type="ECO:0000256" key="9">
    <source>
        <dbReference type="SAM" id="MobiDB-lite"/>
    </source>
</evidence>
<keyword evidence="5" id="KW-0547">Nucleotide-binding</keyword>
<dbReference type="Pfam" id="PF02706">
    <property type="entry name" value="Wzz"/>
    <property type="match status" value="1"/>
</dbReference>
<keyword evidence="8 10" id="KW-0472">Membrane</keyword>
<dbReference type="InterPro" id="IPR005702">
    <property type="entry name" value="Wzc-like_C"/>
</dbReference>
<reference evidence="12 13" key="1">
    <citation type="journal article" date="2018" name="Int. J. Syst. Evol. Microbiol.">
        <title>Bifidobacterium catulorum sp. nov., a novel taxon from the faeces of the baby common marmoset (Callithrix jacchus).</title>
        <authorList>
            <person name="Modesto M."/>
            <person name="Michelini S."/>
            <person name="Oki K."/>
            <person name="Biavati B."/>
            <person name="Watanabe K."/>
            <person name="Mattarelli P."/>
        </authorList>
    </citation>
    <scope>NUCLEOTIDE SEQUENCE [LARGE SCALE GENOMIC DNA]</scope>
    <source>
        <strain evidence="12 13">MRM 8.19</strain>
    </source>
</reference>
<evidence type="ECO:0000256" key="8">
    <source>
        <dbReference type="ARBA" id="ARBA00023136"/>
    </source>
</evidence>
<comment type="similarity">
    <text evidence="2">Belongs to the CpsC/CapA family.</text>
</comment>
<evidence type="ECO:0000259" key="11">
    <source>
        <dbReference type="Pfam" id="PF02706"/>
    </source>
</evidence>
<dbReference type="PANTHER" id="PTHR32309">
    <property type="entry name" value="TYROSINE-PROTEIN KINASE"/>
    <property type="match status" value="1"/>
</dbReference>
<dbReference type="Proteomes" id="UP000245753">
    <property type="component" value="Unassembled WGS sequence"/>
</dbReference>
<keyword evidence="6" id="KW-0067">ATP-binding</keyword>
<dbReference type="NCBIfam" id="TIGR01007">
    <property type="entry name" value="eps_fam"/>
    <property type="match status" value="1"/>
</dbReference>
<keyword evidence="12" id="KW-0808">Transferase</keyword>
<evidence type="ECO:0000256" key="7">
    <source>
        <dbReference type="ARBA" id="ARBA00022989"/>
    </source>
</evidence>
<name>A0A2U2MQ51_9BIFI</name>
<evidence type="ECO:0000256" key="6">
    <source>
        <dbReference type="ARBA" id="ARBA00022840"/>
    </source>
</evidence>
<dbReference type="InterPro" id="IPR033756">
    <property type="entry name" value="YlxH/NBP35"/>
</dbReference>
<gene>
    <name evidence="12" type="ORF">DF200_10065</name>
</gene>
<protein>
    <submittedName>
        <fullName evidence="12">Protein-tyrosine kinase</fullName>
    </submittedName>
</protein>
<evidence type="ECO:0000256" key="3">
    <source>
        <dbReference type="ARBA" id="ARBA00022475"/>
    </source>
</evidence>
<dbReference type="AlphaFoldDB" id="A0A2U2MQ51"/>
<keyword evidence="7 10" id="KW-1133">Transmembrane helix</keyword>
<feature type="transmembrane region" description="Helical" evidence="10">
    <location>
        <begin position="180"/>
        <end position="201"/>
    </location>
</feature>
<keyword evidence="3" id="KW-1003">Cell membrane</keyword>
<dbReference type="InterPro" id="IPR027417">
    <property type="entry name" value="P-loop_NTPase"/>
</dbReference>
<dbReference type="PANTHER" id="PTHR32309:SF31">
    <property type="entry name" value="CAPSULAR EXOPOLYSACCHARIDE FAMILY"/>
    <property type="match status" value="1"/>
</dbReference>
<evidence type="ECO:0000313" key="12">
    <source>
        <dbReference type="EMBL" id="PWG58969.1"/>
    </source>
</evidence>
<proteinExistence type="inferred from homology"/>
<keyword evidence="13" id="KW-1185">Reference proteome</keyword>
<feature type="transmembrane region" description="Helical" evidence="10">
    <location>
        <begin position="12"/>
        <end position="32"/>
    </location>
</feature>
<feature type="region of interest" description="Disordered" evidence="9">
    <location>
        <begin position="458"/>
        <end position="486"/>
    </location>
</feature>
<feature type="compositionally biased region" description="Basic residues" evidence="9">
    <location>
        <begin position="474"/>
        <end position="486"/>
    </location>
</feature>
<dbReference type="EMBL" id="QFFN01000051">
    <property type="protein sequence ID" value="PWG58969.1"/>
    <property type="molecule type" value="Genomic_DNA"/>
</dbReference>